<gene>
    <name evidence="2" type="ORF">AQUCO_00900745v1</name>
</gene>
<sequence length="434" mass="48694">MDNSNRKLIEELLHRLKCAAIKPENKKNPKISDETQMKLLATRKVCFLNYKVNPSKTRELSQLLEQTVTASSNFSRGEDQSSRRRRKYSTPSSNSGLYSEGSSGQIQNPHSSLTLSKFVDNALERSSPSDKEVVQLLDSDGPVVGDSNLSNPAKSFIQTPQKRPIKLLKSGNNDPRKQVRISPQKGVPPSFEHVNATNSSGFKKARKYGTLEKSSHVNAANSSGSKKAKKYTTLKKSWKSPEFFGDDFPRFPIPVGPCFQANIPERSCKPNCSADGDSNIDNTDKWLDKNAETSKEFIGKGRPSSCSCNSPGSTQCIKLHIDQSRLQLQHDLGSAFFDWKFDEMGEEVVKLWTPSKQKSFDRLVKKNPKSKTKSFWKPALKLFSSKSTRSIVSYYFNVFVLRRMSRQTRLACKIADTDDEGVGDTKPQYLTGIR</sequence>
<dbReference type="PANTHER" id="PTHR46872">
    <property type="entry name" value="DNA BINDING PROTEIN"/>
    <property type="match status" value="1"/>
</dbReference>
<evidence type="ECO:0000256" key="1">
    <source>
        <dbReference type="SAM" id="MobiDB-lite"/>
    </source>
</evidence>
<dbReference type="InParanoid" id="A0A2G5EF84"/>
<dbReference type="AlphaFoldDB" id="A0A2G5EF84"/>
<evidence type="ECO:0000313" key="3">
    <source>
        <dbReference type="Proteomes" id="UP000230069"/>
    </source>
</evidence>
<organism evidence="2 3">
    <name type="scientific">Aquilegia coerulea</name>
    <name type="common">Rocky mountain columbine</name>
    <dbReference type="NCBI Taxonomy" id="218851"/>
    <lineage>
        <taxon>Eukaryota</taxon>
        <taxon>Viridiplantae</taxon>
        <taxon>Streptophyta</taxon>
        <taxon>Embryophyta</taxon>
        <taxon>Tracheophyta</taxon>
        <taxon>Spermatophyta</taxon>
        <taxon>Magnoliopsida</taxon>
        <taxon>Ranunculales</taxon>
        <taxon>Ranunculaceae</taxon>
        <taxon>Thalictroideae</taxon>
        <taxon>Aquilegia</taxon>
    </lineage>
</organism>
<feature type="region of interest" description="Disordered" evidence="1">
    <location>
        <begin position="69"/>
        <end position="110"/>
    </location>
</feature>
<dbReference type="STRING" id="218851.A0A2G5EF84"/>
<protein>
    <recommendedName>
        <fullName evidence="4">ELM2 domain-containing protein</fullName>
    </recommendedName>
</protein>
<name>A0A2G5EF84_AQUCA</name>
<dbReference type="Proteomes" id="UP000230069">
    <property type="component" value="Unassembled WGS sequence"/>
</dbReference>
<evidence type="ECO:0008006" key="4">
    <source>
        <dbReference type="Google" id="ProtNLM"/>
    </source>
</evidence>
<dbReference type="OrthoDB" id="1938526at2759"/>
<dbReference type="PANTHER" id="PTHR46872:SF10">
    <property type="entry name" value="MYB-LIKE DOMAIN-CONTAINING PROTEIN"/>
    <property type="match status" value="1"/>
</dbReference>
<reference evidence="2 3" key="1">
    <citation type="submission" date="2017-09" db="EMBL/GenBank/DDBJ databases">
        <title>WGS assembly of Aquilegia coerulea Goldsmith.</title>
        <authorList>
            <person name="Hodges S."/>
            <person name="Kramer E."/>
            <person name="Nordborg M."/>
            <person name="Tomkins J."/>
            <person name="Borevitz J."/>
            <person name="Derieg N."/>
            <person name="Yan J."/>
            <person name="Mihaltcheva S."/>
            <person name="Hayes R.D."/>
            <person name="Rokhsar D."/>
        </authorList>
    </citation>
    <scope>NUCLEOTIDE SEQUENCE [LARGE SCALE GENOMIC DNA]</scope>
    <source>
        <strain evidence="3">cv. Goldsmith</strain>
    </source>
</reference>
<evidence type="ECO:0000313" key="2">
    <source>
        <dbReference type="EMBL" id="PIA54403.1"/>
    </source>
</evidence>
<proteinExistence type="predicted"/>
<feature type="compositionally biased region" description="Low complexity" evidence="1">
    <location>
        <begin position="92"/>
        <end position="104"/>
    </location>
</feature>
<dbReference type="EMBL" id="KZ305026">
    <property type="protein sequence ID" value="PIA54403.1"/>
    <property type="molecule type" value="Genomic_DNA"/>
</dbReference>
<keyword evidence="3" id="KW-1185">Reference proteome</keyword>
<feature type="region of interest" description="Disordered" evidence="1">
    <location>
        <begin position="166"/>
        <end position="197"/>
    </location>
</feature>
<accession>A0A2G5EF84</accession>